<dbReference type="Proteomes" id="UP000006643">
    <property type="component" value="Unassembled WGS sequence"/>
</dbReference>
<dbReference type="PANTHER" id="PTHR39200">
    <property type="entry name" value="HYPOTHETICAL EXPORTED PROTEIN"/>
    <property type="match status" value="1"/>
</dbReference>
<evidence type="ECO:0000313" key="1">
    <source>
        <dbReference type="EMBL" id="EEY62688.1"/>
    </source>
</evidence>
<dbReference type="EMBL" id="DS028151">
    <property type="protein sequence ID" value="EEY62688.1"/>
    <property type="molecule type" value="Genomic_DNA"/>
</dbReference>
<gene>
    <name evidence="1" type="ORF">PITG_14471</name>
</gene>
<dbReference type="InParanoid" id="D0NPX6"/>
<dbReference type="OMA" id="WASVQCE"/>
<proteinExistence type="predicted"/>
<accession>D0NPX6</accession>
<dbReference type="HOGENOM" id="CLU_1039999_0_0_1"/>
<dbReference type="PANTHER" id="PTHR39200:SF1">
    <property type="entry name" value="AUTO-TRANSPORTER ADHESIN HEAD GIN DOMAIN-CONTAINING PROTEIN-RELATED"/>
    <property type="match status" value="1"/>
</dbReference>
<dbReference type="AlphaFoldDB" id="D0NPX6"/>
<dbReference type="KEGG" id="pif:PITG_14471"/>
<dbReference type="GeneID" id="9479948"/>
<name>D0NPX6_PHYIT</name>
<protein>
    <submittedName>
        <fullName evidence="1">Uncharacterized protein</fullName>
    </submittedName>
</protein>
<sequence length="268" mass="29131">METLSSTSASVMEVNVTIASKSRIPHWLVVQCEAGSSPSCDAKRVDAVSVRGSHDVFIRFEEADGDELNGDTSVARVRVIKGDAHDQKDIILQLRMMDQLLTLDVAAFRKTVEIVLLQKNTLQRVVHQGSGDVVVENNILSTMGPSLAIATLGSGDLFATSTETVKVDTLTLSSKGSGLLQTTFSELRVSKFLAEYYASGDTTVFVESESDVDSLAVIAEGSGDACFANFTLFVSTTRIYPHTANVTNYQRSSQNLQQFRAVLWPQQN</sequence>
<dbReference type="OrthoDB" id="161142at2759"/>
<dbReference type="eggNOG" id="ENOG502RG2P">
    <property type="taxonomic scope" value="Eukaryota"/>
</dbReference>
<organism evidence="1 2">
    <name type="scientific">Phytophthora infestans (strain T30-4)</name>
    <name type="common">Potato late blight agent</name>
    <dbReference type="NCBI Taxonomy" id="403677"/>
    <lineage>
        <taxon>Eukaryota</taxon>
        <taxon>Sar</taxon>
        <taxon>Stramenopiles</taxon>
        <taxon>Oomycota</taxon>
        <taxon>Peronosporomycetes</taxon>
        <taxon>Peronosporales</taxon>
        <taxon>Peronosporaceae</taxon>
        <taxon>Phytophthora</taxon>
    </lineage>
</organism>
<dbReference type="Gene3D" id="2.160.20.120">
    <property type="match status" value="1"/>
</dbReference>
<evidence type="ECO:0000313" key="2">
    <source>
        <dbReference type="Proteomes" id="UP000006643"/>
    </source>
</evidence>
<dbReference type="RefSeq" id="XP_002898930.1">
    <property type="nucleotide sequence ID" value="XM_002898884.1"/>
</dbReference>
<reference evidence="2" key="1">
    <citation type="journal article" date="2009" name="Nature">
        <title>Genome sequence and analysis of the Irish potato famine pathogen Phytophthora infestans.</title>
        <authorList>
            <consortium name="The Broad Institute Genome Sequencing Platform"/>
            <person name="Haas B.J."/>
            <person name="Kamoun S."/>
            <person name="Zody M.C."/>
            <person name="Jiang R.H."/>
            <person name="Handsaker R.E."/>
            <person name="Cano L.M."/>
            <person name="Grabherr M."/>
            <person name="Kodira C.D."/>
            <person name="Raffaele S."/>
            <person name="Torto-Alalibo T."/>
            <person name="Bozkurt T.O."/>
            <person name="Ah-Fong A.M."/>
            <person name="Alvarado L."/>
            <person name="Anderson V.L."/>
            <person name="Armstrong M.R."/>
            <person name="Avrova A."/>
            <person name="Baxter L."/>
            <person name="Beynon J."/>
            <person name="Boevink P.C."/>
            <person name="Bollmann S.R."/>
            <person name="Bos J.I."/>
            <person name="Bulone V."/>
            <person name="Cai G."/>
            <person name="Cakir C."/>
            <person name="Carrington J.C."/>
            <person name="Chawner M."/>
            <person name="Conti L."/>
            <person name="Costanzo S."/>
            <person name="Ewan R."/>
            <person name="Fahlgren N."/>
            <person name="Fischbach M.A."/>
            <person name="Fugelstad J."/>
            <person name="Gilroy E.M."/>
            <person name="Gnerre S."/>
            <person name="Green P.J."/>
            <person name="Grenville-Briggs L.J."/>
            <person name="Griffith J."/>
            <person name="Grunwald N.J."/>
            <person name="Horn K."/>
            <person name="Horner N.R."/>
            <person name="Hu C.H."/>
            <person name="Huitema E."/>
            <person name="Jeong D.H."/>
            <person name="Jones A.M."/>
            <person name="Jones J.D."/>
            <person name="Jones R.W."/>
            <person name="Karlsson E.K."/>
            <person name="Kunjeti S.G."/>
            <person name="Lamour K."/>
            <person name="Liu Z."/>
            <person name="Ma L."/>
            <person name="Maclean D."/>
            <person name="Chibucos M.C."/>
            <person name="McDonald H."/>
            <person name="McWalters J."/>
            <person name="Meijer H.J."/>
            <person name="Morgan W."/>
            <person name="Morris P.F."/>
            <person name="Munro C.A."/>
            <person name="O'Neill K."/>
            <person name="Ospina-Giraldo M."/>
            <person name="Pinzon A."/>
            <person name="Pritchard L."/>
            <person name="Ramsahoye B."/>
            <person name="Ren Q."/>
            <person name="Restrepo S."/>
            <person name="Roy S."/>
            <person name="Sadanandom A."/>
            <person name="Savidor A."/>
            <person name="Schornack S."/>
            <person name="Schwartz D.C."/>
            <person name="Schumann U.D."/>
            <person name="Schwessinger B."/>
            <person name="Seyer L."/>
            <person name="Sharpe T."/>
            <person name="Silvar C."/>
            <person name="Song J."/>
            <person name="Studholme D.J."/>
            <person name="Sykes S."/>
            <person name="Thines M."/>
            <person name="van de Vondervoort P.J."/>
            <person name="Phuntumart V."/>
            <person name="Wawra S."/>
            <person name="Weide R."/>
            <person name="Win J."/>
            <person name="Young C."/>
            <person name="Zhou S."/>
            <person name="Fry W."/>
            <person name="Meyers B.C."/>
            <person name="van West P."/>
            <person name="Ristaino J."/>
            <person name="Govers F."/>
            <person name="Birch P.R."/>
            <person name="Whisson S.C."/>
            <person name="Judelson H.S."/>
            <person name="Nusbaum C."/>
        </authorList>
    </citation>
    <scope>NUCLEOTIDE SEQUENCE [LARGE SCALE GENOMIC DNA]</scope>
    <source>
        <strain evidence="2">T30-4</strain>
    </source>
</reference>
<keyword evidence="2" id="KW-1185">Reference proteome</keyword>
<dbReference type="VEuPathDB" id="FungiDB:PITG_14471"/>